<feature type="domain" description="AMP-dependent synthetase/ligase" evidence="1">
    <location>
        <begin position="114"/>
        <end position="488"/>
    </location>
</feature>
<dbReference type="PROSITE" id="PS00455">
    <property type="entry name" value="AMP_BINDING"/>
    <property type="match status" value="1"/>
</dbReference>
<dbReference type="PANTHER" id="PTHR42921:SF4">
    <property type="entry name" value="ACETOACETYL-COA SYNTHASE (AFU_ORTHOLOGUE AFUA_8G04770)"/>
    <property type="match status" value="1"/>
</dbReference>
<proteinExistence type="predicted"/>
<dbReference type="InterPro" id="IPR042099">
    <property type="entry name" value="ANL_N_sf"/>
</dbReference>
<dbReference type="GO" id="GO:0006629">
    <property type="term" value="P:lipid metabolic process"/>
    <property type="evidence" value="ECO:0007669"/>
    <property type="project" value="InterPro"/>
</dbReference>
<name>A0AAV9N477_9EURO</name>
<dbReference type="AlphaFoldDB" id="A0AAV9N477"/>
<dbReference type="Pfam" id="PF00501">
    <property type="entry name" value="AMP-binding"/>
    <property type="match status" value="1"/>
</dbReference>
<dbReference type="Gene3D" id="3.30.300.30">
    <property type="match status" value="1"/>
</dbReference>
<dbReference type="EMBL" id="JAVRRD010000021">
    <property type="protein sequence ID" value="KAK5048579.1"/>
    <property type="molecule type" value="Genomic_DNA"/>
</dbReference>
<evidence type="ECO:0000259" key="1">
    <source>
        <dbReference type="Pfam" id="PF00501"/>
    </source>
</evidence>
<accession>A0AAV9N477</accession>
<protein>
    <recommendedName>
        <fullName evidence="1">AMP-dependent synthetase/ligase domain-containing protein</fullName>
    </recommendedName>
</protein>
<dbReference type="RefSeq" id="XP_064703938.1">
    <property type="nucleotide sequence ID" value="XM_064849235.1"/>
</dbReference>
<dbReference type="InterPro" id="IPR045851">
    <property type="entry name" value="AMP-bd_C_sf"/>
</dbReference>
<evidence type="ECO:0000313" key="3">
    <source>
        <dbReference type="Proteomes" id="UP001358417"/>
    </source>
</evidence>
<dbReference type="InterPro" id="IPR020845">
    <property type="entry name" value="AMP-binding_CS"/>
</dbReference>
<dbReference type="Proteomes" id="UP001358417">
    <property type="component" value="Unassembled WGS sequence"/>
</dbReference>
<dbReference type="InterPro" id="IPR005914">
    <property type="entry name" value="Acac_CoA_synth"/>
</dbReference>
<dbReference type="GO" id="GO:0030729">
    <property type="term" value="F:acetoacetate-CoA ligase activity"/>
    <property type="evidence" value="ECO:0007669"/>
    <property type="project" value="InterPro"/>
</dbReference>
<comment type="caution">
    <text evidence="2">The sequence shown here is derived from an EMBL/GenBank/DDBJ whole genome shotgun (WGS) entry which is preliminary data.</text>
</comment>
<sequence>MDLISPQQSTSPLAPVWTARSESSQIPINKYRSHINRKYDLNLANSQELHKWSVTQPQDFWIDLWSYIRLIPELPAGIRRAYDSAIPMVDIPNWFEGVSINYAENVLTQTALDEDAAALVGLREGQGLEGEIWSWASLRENVRKVRSALLHSGVRKGDRVAALISTSVWSVALFLGAASIGAIFTSIAPDLGEEGCISRLRQVTPSILFADSHRTYKGRKHSNVGKVASIVKQLSKQVEVFLIPLTEDNASDFSFLPSFLSRSGASDQLEYERVSFNDPLYILYSSGTTGPPKCLVHRHGAIIQHKKIGILHNSLTPGEVVFQYSSTSWVLWNIMIGHLSVGATLILYDGSPTWPSADAMLDVVEKHRVNYWGCSPRYLQALEATKVNIQRRNDLSSLRMVQSGGSHLAADQYHWFYRNFPSRVHLTSVTGGTDLVTSWIGTDPAGPLYAGELQLPILGHDVDIADPLTGESIKESGDSGEFVCRQPFPSMPIYMWGDARNEKYRASYFERLGYTCWAQHDWASYNPQTKGWTVHGRSDGVLNPQGIRFGSAEIYSITEAQPFASMISTTLCVGRRRKGIDSDESVFLFVVMCPGETFSHSLGSKLKQAIRAGLSSRHVPRFILPIDEIPMTVNGKKVETLVKEVICTGKSPKVVSSTVSNPRCLEDFKRFFLLEERMSKL</sequence>
<dbReference type="SUPFAM" id="SSF56801">
    <property type="entry name" value="Acetyl-CoA synthetase-like"/>
    <property type="match status" value="1"/>
</dbReference>
<dbReference type="PANTHER" id="PTHR42921">
    <property type="entry name" value="ACETOACETYL-COA SYNTHETASE"/>
    <property type="match status" value="1"/>
</dbReference>
<reference evidence="2 3" key="1">
    <citation type="submission" date="2023-08" db="EMBL/GenBank/DDBJ databases">
        <title>Black Yeasts Isolated from many extreme environments.</title>
        <authorList>
            <person name="Coleine C."/>
            <person name="Stajich J.E."/>
            <person name="Selbmann L."/>
        </authorList>
    </citation>
    <scope>NUCLEOTIDE SEQUENCE [LARGE SCALE GENOMIC DNA]</scope>
    <source>
        <strain evidence="2 3">CCFEE 5792</strain>
    </source>
</reference>
<dbReference type="InterPro" id="IPR000873">
    <property type="entry name" value="AMP-dep_synth/lig_dom"/>
</dbReference>
<dbReference type="Gene3D" id="3.40.50.12780">
    <property type="entry name" value="N-terminal domain of ligase-like"/>
    <property type="match status" value="1"/>
</dbReference>
<dbReference type="GeneID" id="89973845"/>
<organism evidence="2 3">
    <name type="scientific">Exophiala bonariae</name>
    <dbReference type="NCBI Taxonomy" id="1690606"/>
    <lineage>
        <taxon>Eukaryota</taxon>
        <taxon>Fungi</taxon>
        <taxon>Dikarya</taxon>
        <taxon>Ascomycota</taxon>
        <taxon>Pezizomycotina</taxon>
        <taxon>Eurotiomycetes</taxon>
        <taxon>Chaetothyriomycetidae</taxon>
        <taxon>Chaetothyriales</taxon>
        <taxon>Herpotrichiellaceae</taxon>
        <taxon>Exophiala</taxon>
    </lineage>
</organism>
<keyword evidence="3" id="KW-1185">Reference proteome</keyword>
<gene>
    <name evidence="2" type="ORF">LTR84_005670</name>
</gene>
<evidence type="ECO:0000313" key="2">
    <source>
        <dbReference type="EMBL" id="KAK5048579.1"/>
    </source>
</evidence>
<dbReference type="NCBIfam" id="TIGR01217">
    <property type="entry name" value="ac_ac_CoA_syn"/>
    <property type="match status" value="1"/>
</dbReference>